<reference evidence="1 2" key="1">
    <citation type="submission" date="2022-12" db="EMBL/GenBank/DDBJ databases">
        <title>Chromosome-scale assembly of the Ensete ventricosum genome.</title>
        <authorList>
            <person name="Dussert Y."/>
            <person name="Stocks J."/>
            <person name="Wendawek A."/>
            <person name="Woldeyes F."/>
            <person name="Nichols R.A."/>
            <person name="Borrell J.S."/>
        </authorList>
    </citation>
    <scope>NUCLEOTIDE SEQUENCE [LARGE SCALE GENOMIC DNA]</scope>
    <source>
        <strain evidence="2">cv. Maze</strain>
        <tissue evidence="1">Seeds</tissue>
    </source>
</reference>
<protein>
    <recommendedName>
        <fullName evidence="3">HMA domain-containing protein</fullName>
    </recommendedName>
</protein>
<evidence type="ECO:0008006" key="3">
    <source>
        <dbReference type="Google" id="ProtNLM"/>
    </source>
</evidence>
<dbReference type="EMBL" id="JAQQAF010000005">
    <property type="protein sequence ID" value="KAJ8486044.1"/>
    <property type="molecule type" value="Genomic_DNA"/>
</dbReference>
<organism evidence="1 2">
    <name type="scientific">Ensete ventricosum</name>
    <name type="common">Abyssinian banana</name>
    <name type="synonym">Musa ensete</name>
    <dbReference type="NCBI Taxonomy" id="4639"/>
    <lineage>
        <taxon>Eukaryota</taxon>
        <taxon>Viridiplantae</taxon>
        <taxon>Streptophyta</taxon>
        <taxon>Embryophyta</taxon>
        <taxon>Tracheophyta</taxon>
        <taxon>Spermatophyta</taxon>
        <taxon>Magnoliopsida</taxon>
        <taxon>Liliopsida</taxon>
        <taxon>Zingiberales</taxon>
        <taxon>Musaceae</taxon>
        <taxon>Ensete</taxon>
    </lineage>
</organism>
<accession>A0AAV8R4I2</accession>
<evidence type="ECO:0000313" key="2">
    <source>
        <dbReference type="Proteomes" id="UP001222027"/>
    </source>
</evidence>
<dbReference type="Gene3D" id="3.30.70.100">
    <property type="match status" value="1"/>
</dbReference>
<dbReference type="PANTHER" id="PTHR46371">
    <property type="entry name" value="OS04G0464100 PROTEIN"/>
    <property type="match status" value="1"/>
</dbReference>
<dbReference type="InterPro" id="IPR044296">
    <property type="entry name" value="HIPP46"/>
</dbReference>
<keyword evidence="2" id="KW-1185">Reference proteome</keyword>
<dbReference type="Proteomes" id="UP001222027">
    <property type="component" value="Unassembled WGS sequence"/>
</dbReference>
<gene>
    <name evidence="1" type="ORF">OPV22_018529</name>
</gene>
<name>A0AAV8R4I2_ENSVE</name>
<sequence length="164" mass="18017">MLNPYVFLEIKGSSWWSSIINHGVLPSPQLISPRQHTVSQGSPVSSPSVNMVKQEMVMKLSMEDAKKRCKALKTAAGLHGVISVKLDGDKIVVVGDGVDSVVLTNMLRKKMGHAELVKVGSAEAKKEEKEADGSVIPVTWTPHFNLMPPVCEIRETYHDPCRIM</sequence>
<dbReference type="AlphaFoldDB" id="A0AAV8R4I2"/>
<comment type="caution">
    <text evidence="1">The sequence shown here is derived from an EMBL/GenBank/DDBJ whole genome shotgun (WGS) entry which is preliminary data.</text>
</comment>
<evidence type="ECO:0000313" key="1">
    <source>
        <dbReference type="EMBL" id="KAJ8486044.1"/>
    </source>
</evidence>
<proteinExistence type="predicted"/>